<sequence length="606" mass="70787">MGKGEYESIICVDLRSFDRAAEDLGVNAYFKQLGFVPTGLCFLNFQVMYLFDFENVDDRELDPICTGQNGTPCSQVWTNRDLYRLITYIRSCGVRAYLGILSNTISAVWKNTRYHWEYREVLQTMRGESLLWGEAINVLKRLKDGRFFEDIYIEKLMRVLDAFHFDGYVAGDGMLGLRGPRETLKDTDFSQDMVDQFTEYAKLRPIALEDYNARADYIVTYLMPEWIDFWCARWAMHVSKVSKELKARGMTFLAIDAWSRNPEEIRESFGIDYHLLYENGLEGVFVQARETNKWRKHREGEYVREQNSIYTFLAHKAYEPRLKYYWAQATVNVPEFWNTIQDLPHVAERECYAYLWTHCFNGTAWEQICEGVCIIWGNDLSSDNWNWLRFRWNQAYQLCQAYYRPIGITLLWSERGVKDRFHSHIADGRRIASVIEEGVCIQASVHEKNLCRLMETGSLGYFITTDETLIEKYPNYAHQIVLICDGYMKWNNQRYGWGEGISILKQLAGIQITKGRLCGFETEQESYVVSLENPDNLFYEQGYLAIDREIVQVKALPPREWFVLPHSVEEGSVAVSIPPDASVQLVIETNSQKKTKLQFRKKDLGI</sequence>
<comment type="caution">
    <text evidence="1">The sequence shown here is derived from an EMBL/GenBank/DDBJ whole genome shotgun (WGS) entry which is preliminary data.</text>
</comment>
<dbReference type="RefSeq" id="WP_244052719.1">
    <property type="nucleotide sequence ID" value="NZ_BQNJ01000001.1"/>
</dbReference>
<evidence type="ECO:0000313" key="1">
    <source>
        <dbReference type="EMBL" id="GKH02031.1"/>
    </source>
</evidence>
<gene>
    <name evidence="1" type="ORF">CE91St55_40120</name>
</gene>
<proteinExistence type="predicted"/>
<name>A0AA37JNE5_9FIRM</name>
<dbReference type="EMBL" id="BQNJ01000001">
    <property type="protein sequence ID" value="GKH02031.1"/>
    <property type="molecule type" value="Genomic_DNA"/>
</dbReference>
<dbReference type="AlphaFoldDB" id="A0AA37JNE5"/>
<accession>A0AA37JNE5</accession>
<organism evidence="1 2">
    <name type="scientific">Hungatella hathewayi</name>
    <dbReference type="NCBI Taxonomy" id="154046"/>
    <lineage>
        <taxon>Bacteria</taxon>
        <taxon>Bacillati</taxon>
        <taxon>Bacillota</taxon>
        <taxon>Clostridia</taxon>
        <taxon>Lachnospirales</taxon>
        <taxon>Lachnospiraceae</taxon>
        <taxon>Hungatella</taxon>
    </lineage>
</organism>
<evidence type="ECO:0000313" key="2">
    <source>
        <dbReference type="Proteomes" id="UP001055091"/>
    </source>
</evidence>
<dbReference type="Proteomes" id="UP001055091">
    <property type="component" value="Unassembled WGS sequence"/>
</dbReference>
<reference evidence="1" key="1">
    <citation type="submission" date="2022-01" db="EMBL/GenBank/DDBJ databases">
        <title>Novel bile acid biosynthetic pathways are enriched in the microbiome of centenarians.</title>
        <authorList>
            <person name="Sato Y."/>
            <person name="Atarashi K."/>
            <person name="Plichta R.D."/>
            <person name="Arai Y."/>
            <person name="Sasajima S."/>
            <person name="Kearney M.S."/>
            <person name="Suda W."/>
            <person name="Takeshita K."/>
            <person name="Sasaki T."/>
            <person name="Okamoto S."/>
            <person name="Skelly N.A."/>
            <person name="Okamura Y."/>
            <person name="Vlamakis H."/>
            <person name="Li Y."/>
            <person name="Tanoue T."/>
            <person name="Takei H."/>
            <person name="Nittono H."/>
            <person name="Narushima S."/>
            <person name="Irie J."/>
            <person name="Itoh H."/>
            <person name="Moriya K."/>
            <person name="Sugiura Y."/>
            <person name="Suematsu M."/>
            <person name="Moritoki N."/>
            <person name="Shibata S."/>
            <person name="Littman R.D."/>
            <person name="Fischbach A.M."/>
            <person name="Uwamino Y."/>
            <person name="Inoue T."/>
            <person name="Honda A."/>
            <person name="Hattori M."/>
            <person name="Murai T."/>
            <person name="Xavier J.R."/>
            <person name="Hirose N."/>
            <person name="Honda K."/>
        </authorList>
    </citation>
    <scope>NUCLEOTIDE SEQUENCE</scope>
    <source>
        <strain evidence="1">CE91-St55</strain>
    </source>
</reference>
<protein>
    <submittedName>
        <fullName evidence="1">Uncharacterized protein</fullName>
    </submittedName>
</protein>